<dbReference type="InterPro" id="IPR051087">
    <property type="entry name" value="Mitochondrial_ACSM"/>
</dbReference>
<dbReference type="GO" id="GO:0015645">
    <property type="term" value="F:fatty acid ligase activity"/>
    <property type="evidence" value="ECO:0000318"/>
    <property type="project" value="GO_Central"/>
</dbReference>
<dbReference type="InParanoid" id="F1A3A3"/>
<keyword evidence="2" id="KW-0436">Ligase</keyword>
<evidence type="ECO:0000256" key="3">
    <source>
        <dbReference type="ARBA" id="ARBA00022741"/>
    </source>
</evidence>
<dbReference type="InterPro" id="IPR000873">
    <property type="entry name" value="AMP-dep_synth/lig_dom"/>
</dbReference>
<dbReference type="Proteomes" id="UP000001064">
    <property type="component" value="Unassembled WGS sequence"/>
</dbReference>
<dbReference type="PANTHER" id="PTHR43605:SF10">
    <property type="entry name" value="ACYL-COA SYNTHETASE MEDIUM CHAIN FAMILY MEMBER 3"/>
    <property type="match status" value="1"/>
</dbReference>
<keyword evidence="3" id="KW-0547">Nucleotide-binding</keyword>
<dbReference type="FunFam" id="3.30.300.30:FF:000005">
    <property type="entry name" value="Acyl-coenzyme A synthetase ACSM5, mitochondrial"/>
    <property type="match status" value="1"/>
</dbReference>
<dbReference type="Pfam" id="PF00501">
    <property type="entry name" value="AMP-binding"/>
    <property type="match status" value="1"/>
</dbReference>
<dbReference type="GO" id="GO:0005524">
    <property type="term" value="F:ATP binding"/>
    <property type="evidence" value="ECO:0007669"/>
    <property type="project" value="UniProtKB-KW"/>
</dbReference>
<proteinExistence type="inferred from homology"/>
<evidence type="ECO:0000259" key="7">
    <source>
        <dbReference type="Pfam" id="PF00501"/>
    </source>
</evidence>
<dbReference type="RefSeq" id="XP_003294147.1">
    <property type="nucleotide sequence ID" value="XM_003294099.1"/>
</dbReference>
<protein>
    <recommendedName>
        <fullName evidence="5">medium-chain acyl-CoA ligase</fullName>
        <ecNumber evidence="5">6.2.1.2</ecNumber>
    </recommendedName>
</protein>
<gene>
    <name evidence="9" type="ORF">DICPUDRAFT_159099</name>
</gene>
<keyword evidence="4" id="KW-0067">ATP-binding</keyword>
<dbReference type="GO" id="GO:0031956">
    <property type="term" value="F:medium-chain fatty acid-CoA ligase activity"/>
    <property type="evidence" value="ECO:0007669"/>
    <property type="project" value="UniProtKB-EC"/>
</dbReference>
<dbReference type="Pfam" id="PF13193">
    <property type="entry name" value="AMP-binding_C"/>
    <property type="match status" value="1"/>
</dbReference>
<dbReference type="FunFam" id="3.40.50.12780:FF:000063">
    <property type="entry name" value="Acetyl-coenzyme A synthetase"/>
    <property type="match status" value="1"/>
</dbReference>
<evidence type="ECO:0000256" key="4">
    <source>
        <dbReference type="ARBA" id="ARBA00022840"/>
    </source>
</evidence>
<dbReference type="OrthoDB" id="6614653at2759"/>
<reference evidence="10" key="1">
    <citation type="journal article" date="2011" name="Genome Biol.">
        <title>Comparative genomics of the social amoebae Dictyostelium discoideum and Dictyostelium purpureum.</title>
        <authorList>
            <consortium name="US DOE Joint Genome Institute (JGI-PGF)"/>
            <person name="Sucgang R."/>
            <person name="Kuo A."/>
            <person name="Tian X."/>
            <person name="Salerno W."/>
            <person name="Parikh A."/>
            <person name="Feasley C.L."/>
            <person name="Dalin E."/>
            <person name="Tu H."/>
            <person name="Huang E."/>
            <person name="Barry K."/>
            <person name="Lindquist E."/>
            <person name="Shapiro H."/>
            <person name="Bruce D."/>
            <person name="Schmutz J."/>
            <person name="Salamov A."/>
            <person name="Fey P."/>
            <person name="Gaudet P."/>
            <person name="Anjard C."/>
            <person name="Babu M.M."/>
            <person name="Basu S."/>
            <person name="Bushmanova Y."/>
            <person name="van der Wel H."/>
            <person name="Katoh-Kurasawa M."/>
            <person name="Dinh C."/>
            <person name="Coutinho P.M."/>
            <person name="Saito T."/>
            <person name="Elias M."/>
            <person name="Schaap P."/>
            <person name="Kay R.R."/>
            <person name="Henrissat B."/>
            <person name="Eichinger L."/>
            <person name="Rivero F."/>
            <person name="Putnam N.H."/>
            <person name="West C.M."/>
            <person name="Loomis W.F."/>
            <person name="Chisholm R.L."/>
            <person name="Shaulsky G."/>
            <person name="Strassmann J.E."/>
            <person name="Queller D.C."/>
            <person name="Kuspa A."/>
            <person name="Grigoriev I.V."/>
        </authorList>
    </citation>
    <scope>NUCLEOTIDE SEQUENCE [LARGE SCALE GENOMIC DNA]</scope>
    <source>
        <strain evidence="10">QSDP1</strain>
    </source>
</reference>
<dbReference type="InterPro" id="IPR020845">
    <property type="entry name" value="AMP-binding_CS"/>
</dbReference>
<comment type="catalytic activity">
    <reaction evidence="6">
        <text>a medium-chain fatty acid + ATP + CoA = a medium-chain fatty acyl-CoA + AMP + diphosphate</text>
        <dbReference type="Rhea" id="RHEA:48340"/>
        <dbReference type="ChEBI" id="CHEBI:30616"/>
        <dbReference type="ChEBI" id="CHEBI:33019"/>
        <dbReference type="ChEBI" id="CHEBI:57287"/>
        <dbReference type="ChEBI" id="CHEBI:59558"/>
        <dbReference type="ChEBI" id="CHEBI:90546"/>
        <dbReference type="ChEBI" id="CHEBI:456215"/>
        <dbReference type="EC" id="6.2.1.2"/>
    </reaction>
    <physiologicalReaction direction="left-to-right" evidence="6">
        <dbReference type="Rhea" id="RHEA:48341"/>
    </physiologicalReaction>
</comment>
<dbReference type="PANTHER" id="PTHR43605">
    <property type="entry name" value="ACYL-COENZYME A SYNTHETASE"/>
    <property type="match status" value="1"/>
</dbReference>
<dbReference type="STRING" id="5786.F1A3A3"/>
<evidence type="ECO:0000256" key="2">
    <source>
        <dbReference type="ARBA" id="ARBA00022598"/>
    </source>
</evidence>
<keyword evidence="10" id="KW-1185">Reference proteome</keyword>
<dbReference type="InterPro" id="IPR049515">
    <property type="entry name" value="MACS_put"/>
</dbReference>
<dbReference type="GeneID" id="10506145"/>
<dbReference type="AlphaFoldDB" id="F1A3A3"/>
<dbReference type="SUPFAM" id="SSF56801">
    <property type="entry name" value="Acetyl-CoA synthetase-like"/>
    <property type="match status" value="1"/>
</dbReference>
<dbReference type="Gene3D" id="3.40.50.12780">
    <property type="entry name" value="N-terminal domain of ligase-like"/>
    <property type="match status" value="1"/>
</dbReference>
<dbReference type="GO" id="GO:0006637">
    <property type="term" value="P:acyl-CoA metabolic process"/>
    <property type="evidence" value="ECO:0000318"/>
    <property type="project" value="GO_Central"/>
</dbReference>
<dbReference type="eggNOG" id="KOG1175">
    <property type="taxonomic scope" value="Eukaryota"/>
</dbReference>
<dbReference type="CDD" id="cd05971">
    <property type="entry name" value="MACS_like_3"/>
    <property type="match status" value="1"/>
</dbReference>
<dbReference type="EC" id="6.2.1.2" evidence="5"/>
<organism evidence="9 10">
    <name type="scientific">Dictyostelium purpureum</name>
    <name type="common">Slime mold</name>
    <dbReference type="NCBI Taxonomy" id="5786"/>
    <lineage>
        <taxon>Eukaryota</taxon>
        <taxon>Amoebozoa</taxon>
        <taxon>Evosea</taxon>
        <taxon>Eumycetozoa</taxon>
        <taxon>Dictyostelia</taxon>
        <taxon>Dictyosteliales</taxon>
        <taxon>Dictyosteliaceae</taxon>
        <taxon>Dictyostelium</taxon>
    </lineage>
</organism>
<feature type="domain" description="AMP-dependent synthetase/ligase" evidence="7">
    <location>
        <begin position="113"/>
        <end position="476"/>
    </location>
</feature>
<comment type="similarity">
    <text evidence="1">Belongs to the ATP-dependent AMP-binding enzyme family.</text>
</comment>
<name>F1A3A3_DICPU</name>
<dbReference type="EMBL" id="GL871448">
    <property type="protein sequence ID" value="EGC29331.1"/>
    <property type="molecule type" value="Genomic_DNA"/>
</dbReference>
<evidence type="ECO:0000256" key="1">
    <source>
        <dbReference type="ARBA" id="ARBA00006432"/>
    </source>
</evidence>
<dbReference type="PROSITE" id="PS00455">
    <property type="entry name" value="AMP_BINDING"/>
    <property type="match status" value="1"/>
</dbReference>
<sequence length="634" mass="71656">MISSKFTSYSISNKSLPIYLLKRKCNINKNFNKSNFVSPLTTNNLINKSSYYRFYSNNNQNSYEFIDRKLNLIPITTNYEDAVKGFKWSIPDYFNIGQEMCDKHATDPSKMNHIAIKHIINENTGDVKSYTFKDLQTKSNKFSNKFKEIGLKRGDRVGVLLTQGFDCALSHISVFRSGMITMPLFTLFGPEALEYRISNSGASCVITDPENVEKLLGILPKVSTLKKIIVHGKLPEKLKSSHYGSIFEEWNEEISNTFSDSFEPVKTKSEDPAIIIFTSGTTGNPKGCLHAHRVLIGHLPGIQFPQNHFPLRKSTNDYVFYTPADWAWIGGFFDVLAPSLFYGVTVLAHRMTKFEPKKIVELMEKHKVDTAFLPPSALKIMKQDESLKKYKMQSIGSGGECLGDKLLSWSKEQFGVEVNEFYGQTEANLLVGNSSTVFDIRSGSMGKPIPGHIVEVIDENCNILQEQVGDIALKTPDPVSFLTYWNNDSAAKKKYRGDWLITGDLGKKDKDGYIWYVGRDDDIINSSGYRIGPAEIENCLLKHPSISNAGVVGVPDPIRGEIVKAYIVLNPSYKPTDQLKKEIQNFVKTFLAAYEYPREIEFIESLPTTTTGKIIRKDLRLLHKITKEQQQNTQ</sequence>
<accession>F1A3A3</accession>
<dbReference type="KEGG" id="dpp:DICPUDRAFT_159099"/>
<dbReference type="GO" id="GO:0006633">
    <property type="term" value="P:fatty acid biosynthetic process"/>
    <property type="evidence" value="ECO:0000318"/>
    <property type="project" value="GO_Central"/>
</dbReference>
<dbReference type="OMA" id="HAWSNLF"/>
<dbReference type="InterPro" id="IPR025110">
    <property type="entry name" value="AMP-bd_C"/>
</dbReference>
<evidence type="ECO:0000259" key="8">
    <source>
        <dbReference type="Pfam" id="PF13193"/>
    </source>
</evidence>
<evidence type="ECO:0000256" key="5">
    <source>
        <dbReference type="ARBA" id="ARBA00039009"/>
    </source>
</evidence>
<dbReference type="InterPro" id="IPR042099">
    <property type="entry name" value="ANL_N_sf"/>
</dbReference>
<evidence type="ECO:0000313" key="9">
    <source>
        <dbReference type="EMBL" id="EGC29331.1"/>
    </source>
</evidence>
<dbReference type="FunCoup" id="F1A3A3">
    <property type="interactions" value="126"/>
</dbReference>
<dbReference type="Gene3D" id="3.30.300.30">
    <property type="match status" value="1"/>
</dbReference>
<dbReference type="VEuPathDB" id="AmoebaDB:DICPUDRAFT_159099"/>
<feature type="domain" description="AMP-binding enzyme C-terminal" evidence="8">
    <location>
        <begin position="535"/>
        <end position="613"/>
    </location>
</feature>
<evidence type="ECO:0000256" key="6">
    <source>
        <dbReference type="ARBA" id="ARBA00048477"/>
    </source>
</evidence>
<dbReference type="GO" id="GO:0004321">
    <property type="term" value="F:fatty-acyl-CoA synthase activity"/>
    <property type="evidence" value="ECO:0000318"/>
    <property type="project" value="GO_Central"/>
</dbReference>
<evidence type="ECO:0000313" key="10">
    <source>
        <dbReference type="Proteomes" id="UP000001064"/>
    </source>
</evidence>
<dbReference type="InterPro" id="IPR045851">
    <property type="entry name" value="AMP-bd_C_sf"/>
</dbReference>